<dbReference type="Pfam" id="PF13519">
    <property type="entry name" value="VWA_2"/>
    <property type="match status" value="1"/>
</dbReference>
<sequence length="667" mass="74675">MSARYDYHSWDGSQEFANLDPEDLLAALGDDLLGNGDLSDAIERMLSGGIELPDGERIDGLRDLLEETRRRREELLSKGNPDGELAKYREALDEIEALERDGIEELADEAADSGDERRQEVTNDVVTERRMALDLMPADLAGRVSSMTGYEFVSSEAREKFEALLEEMREEIADTYFQGMSEALKNADPEQTARMREAMDAISTMLEQRQRGEPLDPTFEEFKEKYGDMFPGAETLDDLLEQMAKQMAAAEAMWQSLSPEQRAELQGLAESLLGDMDLRWSMDRLSANLREAFPDLDWGQSYSFDGEGSMSMSETADAARQLSELERMEDLLSTASSASALNEIDIDEVRRNLGEDAAHQLERLAQVAKSLEASGLIANKGGKMELTAHGVRRLGNRALQDLFSQVNKDSVGQHQTMYQGFGHDREETTKPYEYGDALNLHLSKTVHNAVARRGGGVPVKLQAEDFEVVETEALARSATVLCIDLSMSMPMRDNFVPAKKMAMALQTLISTQYPRDYLGLVVFSDVAREVSPTELPTVMWDYIYGTNLQHALALSRSMLARQHGTKQIIVVTDGEPTAHINRWGEPEFSYPPVPETLRLTMAEVVRCTKANITINTFALDLERTHYPFVEQIAKVNGGRTFYPSHDELGGYVLVDFLKHRRLLRPAG</sequence>
<dbReference type="InterPro" id="IPR036465">
    <property type="entry name" value="vWFA_dom_sf"/>
</dbReference>
<dbReference type="SUPFAM" id="SSF53300">
    <property type="entry name" value="vWA-like"/>
    <property type="match status" value="1"/>
</dbReference>
<dbReference type="EMBL" id="CAFBLT010000001">
    <property type="protein sequence ID" value="CAB4869036.1"/>
    <property type="molecule type" value="Genomic_DNA"/>
</dbReference>
<gene>
    <name evidence="2" type="ORF">UFOPK3427_00672</name>
    <name evidence="3" type="ORF">UFOPK4112_00385</name>
</gene>
<dbReference type="CDD" id="cd00198">
    <property type="entry name" value="vWFA"/>
    <property type="match status" value="1"/>
</dbReference>
<protein>
    <submittedName>
        <fullName evidence="3">Unannotated protein</fullName>
    </submittedName>
</protein>
<dbReference type="AlphaFoldDB" id="A0A6J7Q5S3"/>
<reference evidence="3" key="1">
    <citation type="submission" date="2020-05" db="EMBL/GenBank/DDBJ databases">
        <authorList>
            <person name="Chiriac C."/>
            <person name="Salcher M."/>
            <person name="Ghai R."/>
            <person name="Kavagutti S V."/>
        </authorList>
    </citation>
    <scope>NUCLEOTIDE SEQUENCE</scope>
</reference>
<organism evidence="3">
    <name type="scientific">freshwater metagenome</name>
    <dbReference type="NCBI Taxonomy" id="449393"/>
    <lineage>
        <taxon>unclassified sequences</taxon>
        <taxon>metagenomes</taxon>
        <taxon>ecological metagenomes</taxon>
    </lineage>
</organism>
<proteinExistence type="predicted"/>
<dbReference type="EMBL" id="CAFBPM010000003">
    <property type="protein sequence ID" value="CAB5012381.1"/>
    <property type="molecule type" value="Genomic_DNA"/>
</dbReference>
<dbReference type="InterPro" id="IPR002035">
    <property type="entry name" value="VWF_A"/>
</dbReference>
<evidence type="ECO:0000259" key="1">
    <source>
        <dbReference type="SMART" id="SM00327"/>
    </source>
</evidence>
<accession>A0A6J7Q5S3</accession>
<name>A0A6J7Q5S3_9ZZZZ</name>
<dbReference type="SMART" id="SM00327">
    <property type="entry name" value="VWA"/>
    <property type="match status" value="1"/>
</dbReference>
<dbReference type="Gene3D" id="3.40.50.410">
    <property type="entry name" value="von Willebrand factor, type A domain"/>
    <property type="match status" value="1"/>
</dbReference>
<evidence type="ECO:0000313" key="3">
    <source>
        <dbReference type="EMBL" id="CAB5012381.1"/>
    </source>
</evidence>
<feature type="domain" description="VWFA" evidence="1">
    <location>
        <begin position="476"/>
        <end position="658"/>
    </location>
</feature>
<evidence type="ECO:0000313" key="2">
    <source>
        <dbReference type="EMBL" id="CAB4869036.1"/>
    </source>
</evidence>